<feature type="transmembrane region" description="Helical" evidence="1">
    <location>
        <begin position="39"/>
        <end position="58"/>
    </location>
</feature>
<evidence type="ECO:0000313" key="3">
    <source>
        <dbReference type="Proteomes" id="UP000180215"/>
    </source>
</evidence>
<keyword evidence="1" id="KW-0812">Transmembrane</keyword>
<evidence type="ECO:0000256" key="1">
    <source>
        <dbReference type="SAM" id="Phobius"/>
    </source>
</evidence>
<dbReference type="EMBL" id="MNAO01000154">
    <property type="protein sequence ID" value="OHV16183.1"/>
    <property type="molecule type" value="Genomic_DNA"/>
</dbReference>
<comment type="caution">
    <text evidence="2">The sequence shown here is derived from an EMBL/GenBank/DDBJ whole genome shotgun (WGS) entry which is preliminary data.</text>
</comment>
<organism evidence="2 3">
    <name type="scientific">Methylorubrum extorquens</name>
    <name type="common">Methylobacterium dichloromethanicum</name>
    <name type="synonym">Methylobacterium extorquens</name>
    <dbReference type="NCBI Taxonomy" id="408"/>
    <lineage>
        <taxon>Bacteria</taxon>
        <taxon>Pseudomonadati</taxon>
        <taxon>Pseudomonadota</taxon>
        <taxon>Alphaproteobacteria</taxon>
        <taxon>Hyphomicrobiales</taxon>
        <taxon>Methylobacteriaceae</taxon>
        <taxon>Methylorubrum</taxon>
    </lineage>
</organism>
<feature type="transmembrane region" description="Helical" evidence="1">
    <location>
        <begin position="6"/>
        <end position="27"/>
    </location>
</feature>
<keyword evidence="1" id="KW-1133">Transmembrane helix</keyword>
<sequence>MMFIWSGWGILVVPIVVGTAVIVGALAQLSLQALGHAELAFLAFSLGLFAAAALNWVVGRRLNSTPPRELIDPATNARVLLTRRHALFWIRMEYWSAPVVLAAFVPLFALRNL</sequence>
<dbReference type="AlphaFoldDB" id="A0A1S1NZP6"/>
<dbReference type="Proteomes" id="UP000180215">
    <property type="component" value="Unassembled WGS sequence"/>
</dbReference>
<proteinExistence type="predicted"/>
<evidence type="ECO:0008006" key="4">
    <source>
        <dbReference type="Google" id="ProtNLM"/>
    </source>
</evidence>
<accession>A0A1S1NZP6</accession>
<name>A0A1S1NZP6_METEX</name>
<evidence type="ECO:0000313" key="2">
    <source>
        <dbReference type="EMBL" id="OHV16183.1"/>
    </source>
</evidence>
<protein>
    <recommendedName>
        <fullName evidence="4">Transmembrane protein</fullName>
    </recommendedName>
</protein>
<keyword evidence="1" id="KW-0472">Membrane</keyword>
<reference evidence="2 3" key="1">
    <citation type="submission" date="2016-10" db="EMBL/GenBank/DDBJ databases">
        <title>Draft genome sequence of Methylobacterium extorquens CP3, a seed endophyte of Crotalaria pumila with plant growth-promoting and metal tolerance properties.</title>
        <authorList>
            <person name="Sanchez-Lopez A.S."/>
            <person name="Van Hamme J.D."/>
            <person name="Thijs S."/>
            <person name="Mcammond B.M."/>
            <person name="Stevens V."/>
            <person name="Gonzalez-Chavez M.D.C."/>
            <person name="Vangronsveld J."/>
        </authorList>
    </citation>
    <scope>NUCLEOTIDE SEQUENCE [LARGE SCALE GENOMIC DNA]</scope>
    <source>
        <strain evidence="2 3">CP3</strain>
    </source>
</reference>
<gene>
    <name evidence="2" type="ORF">BK022_13780</name>
</gene>
<feature type="transmembrane region" description="Helical" evidence="1">
    <location>
        <begin position="94"/>
        <end position="110"/>
    </location>
</feature>